<dbReference type="GeneID" id="25903959"/>
<evidence type="ECO:0000313" key="2">
    <source>
        <dbReference type="EMBL" id="KNC84331.1"/>
    </source>
</evidence>
<keyword evidence="3" id="KW-1185">Reference proteome</keyword>
<feature type="region of interest" description="Disordered" evidence="1">
    <location>
        <begin position="58"/>
        <end position="130"/>
    </location>
</feature>
<name>A0A0L0G648_9EUKA</name>
<dbReference type="AlphaFoldDB" id="A0A0L0G648"/>
<organism evidence="2 3">
    <name type="scientific">Sphaeroforma arctica JP610</name>
    <dbReference type="NCBI Taxonomy" id="667725"/>
    <lineage>
        <taxon>Eukaryota</taxon>
        <taxon>Ichthyosporea</taxon>
        <taxon>Ichthyophonida</taxon>
        <taxon>Sphaeroforma</taxon>
    </lineage>
</organism>
<feature type="non-terminal residue" evidence="2">
    <location>
        <position position="229"/>
    </location>
</feature>
<gene>
    <name evidence="2" type="ORF">SARC_03455</name>
</gene>
<proteinExistence type="predicted"/>
<dbReference type="Proteomes" id="UP000054560">
    <property type="component" value="Unassembled WGS sequence"/>
</dbReference>
<feature type="compositionally biased region" description="Polar residues" evidence="1">
    <location>
        <begin position="195"/>
        <end position="211"/>
    </location>
</feature>
<evidence type="ECO:0000313" key="3">
    <source>
        <dbReference type="Proteomes" id="UP000054560"/>
    </source>
</evidence>
<feature type="region of interest" description="Disordered" evidence="1">
    <location>
        <begin position="185"/>
        <end position="229"/>
    </location>
</feature>
<accession>A0A0L0G648</accession>
<reference evidence="2 3" key="1">
    <citation type="submission" date="2011-02" db="EMBL/GenBank/DDBJ databases">
        <title>The Genome Sequence of Sphaeroforma arctica JP610.</title>
        <authorList>
            <consortium name="The Broad Institute Genome Sequencing Platform"/>
            <person name="Russ C."/>
            <person name="Cuomo C."/>
            <person name="Young S.K."/>
            <person name="Zeng Q."/>
            <person name="Gargeya S."/>
            <person name="Alvarado L."/>
            <person name="Berlin A."/>
            <person name="Chapman S.B."/>
            <person name="Chen Z."/>
            <person name="Freedman E."/>
            <person name="Gellesch M."/>
            <person name="Goldberg J."/>
            <person name="Griggs A."/>
            <person name="Gujja S."/>
            <person name="Heilman E."/>
            <person name="Heiman D."/>
            <person name="Howarth C."/>
            <person name="Mehta T."/>
            <person name="Neiman D."/>
            <person name="Pearson M."/>
            <person name="Roberts A."/>
            <person name="Saif S."/>
            <person name="Shea T."/>
            <person name="Shenoy N."/>
            <person name="Sisk P."/>
            <person name="Stolte C."/>
            <person name="Sykes S."/>
            <person name="White J."/>
            <person name="Yandava C."/>
            <person name="Burger G."/>
            <person name="Gray M.W."/>
            <person name="Holland P.W.H."/>
            <person name="King N."/>
            <person name="Lang F.B.F."/>
            <person name="Roger A.J."/>
            <person name="Ruiz-Trillo I."/>
            <person name="Haas B."/>
            <person name="Nusbaum C."/>
            <person name="Birren B."/>
        </authorList>
    </citation>
    <scope>NUCLEOTIDE SEQUENCE [LARGE SCALE GENOMIC DNA]</scope>
    <source>
        <strain evidence="2 3">JP610</strain>
    </source>
</reference>
<dbReference type="EMBL" id="KQ241772">
    <property type="protein sequence ID" value="KNC84331.1"/>
    <property type="molecule type" value="Genomic_DNA"/>
</dbReference>
<sequence>MPSNTVRASCIRQPDSDDLIDSFLQALGNRARTKARRTMFTKDEIESYAKEAIKCKRGEKRVRDKSVNGTVSTAETPEETTQRRSSSRRPPPRTQEWNNTLKSHAHTHTRPYEHDQPHASTSTPNLHLLDPALHGKGKAVLPGNKQGGRQRVGAANKSLILDHSAIRVESEGAALHGEAAMHEALENNETANENGFINSAANDKRYTNSSADGDGQYRSGEPLSHDNDM</sequence>
<dbReference type="RefSeq" id="XP_014158233.1">
    <property type="nucleotide sequence ID" value="XM_014302758.1"/>
</dbReference>
<evidence type="ECO:0000256" key="1">
    <source>
        <dbReference type="SAM" id="MobiDB-lite"/>
    </source>
</evidence>
<protein>
    <submittedName>
        <fullName evidence="2">Uncharacterized protein</fullName>
    </submittedName>
</protein>